<dbReference type="Proteomes" id="UP000664398">
    <property type="component" value="Unassembled WGS sequence"/>
</dbReference>
<dbReference type="RefSeq" id="WP_208044982.1">
    <property type="nucleotide sequence ID" value="NZ_JAGDYL010000005.1"/>
</dbReference>
<keyword evidence="9" id="KW-1185">Reference proteome</keyword>
<evidence type="ECO:0000256" key="5">
    <source>
        <dbReference type="ARBA" id="ARBA00023136"/>
    </source>
</evidence>
<reference evidence="8" key="1">
    <citation type="submission" date="2021-03" db="EMBL/GenBank/DDBJ databases">
        <title>Leucobacter chromiisoli sp. nov., isolated from chromium-containing soil of chemical plant.</title>
        <authorList>
            <person name="Xu Z."/>
        </authorList>
    </citation>
    <scope>NUCLEOTIDE SEQUENCE</scope>
    <source>
        <strain evidence="8">A2</strain>
    </source>
</reference>
<dbReference type="InterPro" id="IPR003834">
    <property type="entry name" value="Cyt_c_assmbl_TM_dom"/>
</dbReference>
<dbReference type="PANTHER" id="PTHR31272:SF4">
    <property type="entry name" value="CYTOCHROME C-TYPE BIOGENESIS PROTEIN HI_1454-RELATED"/>
    <property type="match status" value="1"/>
</dbReference>
<proteinExistence type="inferred from homology"/>
<feature type="transmembrane region" description="Helical" evidence="6">
    <location>
        <begin position="145"/>
        <end position="170"/>
    </location>
</feature>
<keyword evidence="4 6" id="KW-1133">Transmembrane helix</keyword>
<dbReference type="AlphaFoldDB" id="A0A939RW09"/>
<dbReference type="GO" id="GO:0017004">
    <property type="term" value="P:cytochrome complex assembly"/>
    <property type="evidence" value="ECO:0007669"/>
    <property type="project" value="InterPro"/>
</dbReference>
<dbReference type="InterPro" id="IPR051790">
    <property type="entry name" value="Cytochrome_c-biogenesis_DsbD"/>
</dbReference>
<feature type="transmembrane region" description="Helical" evidence="6">
    <location>
        <begin position="191"/>
        <end position="211"/>
    </location>
</feature>
<keyword evidence="5 6" id="KW-0472">Membrane</keyword>
<accession>A0A939RW09</accession>
<gene>
    <name evidence="8" type="ORF">J4H91_04110</name>
</gene>
<keyword evidence="3 6" id="KW-0812">Transmembrane</keyword>
<comment type="caution">
    <text evidence="8">The sequence shown here is derived from an EMBL/GenBank/DDBJ whole genome shotgun (WGS) entry which is preliminary data.</text>
</comment>
<dbReference type="Pfam" id="PF02683">
    <property type="entry name" value="DsbD_TM"/>
    <property type="match status" value="1"/>
</dbReference>
<name>A0A939RW09_9MICO</name>
<dbReference type="EMBL" id="JAGDYL010000005">
    <property type="protein sequence ID" value="MBO1804502.1"/>
    <property type="molecule type" value="Genomic_DNA"/>
</dbReference>
<evidence type="ECO:0000256" key="1">
    <source>
        <dbReference type="ARBA" id="ARBA00004141"/>
    </source>
</evidence>
<evidence type="ECO:0000256" key="4">
    <source>
        <dbReference type="ARBA" id="ARBA00022989"/>
    </source>
</evidence>
<evidence type="ECO:0000259" key="7">
    <source>
        <dbReference type="Pfam" id="PF02683"/>
    </source>
</evidence>
<comment type="similarity">
    <text evidence="2">Belongs to the DsbD family.</text>
</comment>
<evidence type="ECO:0000256" key="2">
    <source>
        <dbReference type="ARBA" id="ARBA00006143"/>
    </source>
</evidence>
<feature type="transmembrane region" description="Helical" evidence="6">
    <location>
        <begin position="73"/>
        <end position="92"/>
    </location>
</feature>
<feature type="transmembrane region" description="Helical" evidence="6">
    <location>
        <begin position="244"/>
        <end position="261"/>
    </location>
</feature>
<organism evidence="8 9">
    <name type="scientific">Leucobacter ruminantium</name>
    <dbReference type="NCBI Taxonomy" id="1289170"/>
    <lineage>
        <taxon>Bacteria</taxon>
        <taxon>Bacillati</taxon>
        <taxon>Actinomycetota</taxon>
        <taxon>Actinomycetes</taxon>
        <taxon>Micrococcales</taxon>
        <taxon>Microbacteriaceae</taxon>
        <taxon>Leucobacter</taxon>
    </lineage>
</organism>
<evidence type="ECO:0000313" key="9">
    <source>
        <dbReference type="Proteomes" id="UP000664398"/>
    </source>
</evidence>
<feature type="domain" description="Cytochrome C biogenesis protein transmembrane" evidence="7">
    <location>
        <begin position="5"/>
        <end position="209"/>
    </location>
</feature>
<evidence type="ECO:0000256" key="3">
    <source>
        <dbReference type="ARBA" id="ARBA00022692"/>
    </source>
</evidence>
<evidence type="ECO:0000256" key="6">
    <source>
        <dbReference type="SAM" id="Phobius"/>
    </source>
</evidence>
<feature type="transmembrane region" description="Helical" evidence="6">
    <location>
        <begin position="6"/>
        <end position="33"/>
    </location>
</feature>
<feature type="transmembrane region" description="Helical" evidence="6">
    <location>
        <begin position="45"/>
        <end position="67"/>
    </location>
</feature>
<sequence>MSIGLLGALLGGVLTLLSPCSVMLLPAFFSYAFTTPRQVVSRTGIFYLGLITTLVPLGMLAGTLGAFINEHRFVFVTVASIVVIVLGAIMLLNLPFFRLRGASGLDGTSGVSVYALGTVHGLAGVCAGPLLGAVLTYAAMGGNAVYGGLVLLVFAAGMALPLLILALLWGRIPAVKRLVRPREIRIGPWRNTWTGVIGGVLTIAIGVFLLATHGTTSLGGILGATDQVRLEGTVLGATGKASDLWVLLGAVVISGGVLLFVRMSRQRAKAPALEE</sequence>
<dbReference type="PANTHER" id="PTHR31272">
    <property type="entry name" value="CYTOCHROME C-TYPE BIOGENESIS PROTEIN HI_1454-RELATED"/>
    <property type="match status" value="1"/>
</dbReference>
<feature type="transmembrane region" description="Helical" evidence="6">
    <location>
        <begin position="113"/>
        <end position="139"/>
    </location>
</feature>
<dbReference type="GO" id="GO:0016020">
    <property type="term" value="C:membrane"/>
    <property type="evidence" value="ECO:0007669"/>
    <property type="project" value="UniProtKB-SubCell"/>
</dbReference>
<protein>
    <submittedName>
        <fullName evidence="8">Sulfite exporter TauE/SafE family protein</fullName>
    </submittedName>
</protein>
<evidence type="ECO:0000313" key="8">
    <source>
        <dbReference type="EMBL" id="MBO1804502.1"/>
    </source>
</evidence>
<comment type="subcellular location">
    <subcellularLocation>
        <location evidence="1">Membrane</location>
        <topology evidence="1">Multi-pass membrane protein</topology>
    </subcellularLocation>
</comment>